<dbReference type="EMBL" id="CWOW01000013">
    <property type="protein sequence ID" value="CSA83895.1"/>
    <property type="molecule type" value="Genomic_DNA"/>
</dbReference>
<accession>A0A655R1L6</accession>
<organism evidence="1 2">
    <name type="scientific">Vibrio cholerae</name>
    <dbReference type="NCBI Taxonomy" id="666"/>
    <lineage>
        <taxon>Bacteria</taxon>
        <taxon>Pseudomonadati</taxon>
        <taxon>Pseudomonadota</taxon>
        <taxon>Gammaproteobacteria</taxon>
        <taxon>Vibrionales</taxon>
        <taxon>Vibrionaceae</taxon>
        <taxon>Vibrio</taxon>
    </lineage>
</organism>
<dbReference type="Proteomes" id="UP000044806">
    <property type="component" value="Unassembled WGS sequence"/>
</dbReference>
<gene>
    <name evidence="1" type="ORF">ERS013165_02553</name>
</gene>
<dbReference type="AlphaFoldDB" id="A0A655R1L6"/>
<sequence>MVVHRLITLFICLFIRTVDVRWQRHVTNLIENIQYHGFRSKTDFKQRIVTRLHHGMKLIVLA</sequence>
<evidence type="ECO:0000313" key="2">
    <source>
        <dbReference type="Proteomes" id="UP000044806"/>
    </source>
</evidence>
<protein>
    <submittedName>
        <fullName evidence="1">Uncharacterized protein</fullName>
    </submittedName>
</protein>
<name>A0A655R1L6_VIBCL</name>
<evidence type="ECO:0000313" key="1">
    <source>
        <dbReference type="EMBL" id="CSA83895.1"/>
    </source>
</evidence>
<reference evidence="1 2" key="1">
    <citation type="submission" date="2015-07" db="EMBL/GenBank/DDBJ databases">
        <authorList>
            <consortium name="Pathogen Informatics"/>
        </authorList>
    </citation>
    <scope>NUCLEOTIDE SEQUENCE [LARGE SCALE GENOMIC DNA]</scope>
    <source>
        <strain evidence="1 2">A51</strain>
    </source>
</reference>
<proteinExistence type="predicted"/>